<sequence>MWTLILFQILESPKTTDICHVLLRFQLSISKDLFE</sequence>
<organism evidence="1">
    <name type="scientific">Octopus bimaculoides</name>
    <name type="common">California two-spotted octopus</name>
    <dbReference type="NCBI Taxonomy" id="37653"/>
    <lineage>
        <taxon>Eukaryota</taxon>
        <taxon>Metazoa</taxon>
        <taxon>Spiralia</taxon>
        <taxon>Lophotrochozoa</taxon>
        <taxon>Mollusca</taxon>
        <taxon>Cephalopoda</taxon>
        <taxon>Coleoidea</taxon>
        <taxon>Octopodiformes</taxon>
        <taxon>Octopoda</taxon>
        <taxon>Incirrata</taxon>
        <taxon>Octopodidae</taxon>
        <taxon>Octopus</taxon>
    </lineage>
</organism>
<accession>A0A0L8GIT8</accession>
<reference evidence="1" key="1">
    <citation type="submission" date="2015-07" db="EMBL/GenBank/DDBJ databases">
        <title>MeaNS - Measles Nucleotide Surveillance Program.</title>
        <authorList>
            <person name="Tran T."/>
            <person name="Druce J."/>
        </authorList>
    </citation>
    <scope>NUCLEOTIDE SEQUENCE</scope>
    <source>
        <strain evidence="1">UCB-OBI-ISO-001</strain>
        <tissue evidence="1">Gonad</tissue>
    </source>
</reference>
<proteinExistence type="predicted"/>
<name>A0A0L8GIT8_OCTBM</name>
<dbReference type="AlphaFoldDB" id="A0A0L8GIT8"/>
<protein>
    <submittedName>
        <fullName evidence="1">Uncharacterized protein</fullName>
    </submittedName>
</protein>
<gene>
    <name evidence="1" type="ORF">OCBIM_22032745mg</name>
</gene>
<evidence type="ECO:0000313" key="1">
    <source>
        <dbReference type="EMBL" id="KOF76921.1"/>
    </source>
</evidence>
<dbReference type="EMBL" id="KQ421651">
    <property type="protein sequence ID" value="KOF76921.1"/>
    <property type="molecule type" value="Genomic_DNA"/>
</dbReference>